<reference evidence="1 2" key="1">
    <citation type="submission" date="2023-07" db="EMBL/GenBank/DDBJ databases">
        <title>Sequencing the genomes of 1000 actinobacteria strains.</title>
        <authorList>
            <person name="Klenk H.-P."/>
        </authorList>
    </citation>
    <scope>NUCLEOTIDE SEQUENCE [LARGE SCALE GENOMIC DNA]</scope>
    <source>
        <strain evidence="1 2">DSM 46740</strain>
    </source>
</reference>
<proteinExistence type="predicted"/>
<evidence type="ECO:0000313" key="2">
    <source>
        <dbReference type="Proteomes" id="UP001225356"/>
    </source>
</evidence>
<comment type="caution">
    <text evidence="1">The sequence shown here is derived from an EMBL/GenBank/DDBJ whole genome shotgun (WGS) entry which is preliminary data.</text>
</comment>
<evidence type="ECO:0000313" key="1">
    <source>
        <dbReference type="EMBL" id="MDP9841365.1"/>
    </source>
</evidence>
<dbReference type="RefSeq" id="WP_307554630.1">
    <property type="nucleotide sequence ID" value="NZ_JAUSQU010000001.1"/>
</dbReference>
<organism evidence="1 2">
    <name type="scientific">Streptosporangium lutulentum</name>
    <dbReference type="NCBI Taxonomy" id="1461250"/>
    <lineage>
        <taxon>Bacteria</taxon>
        <taxon>Bacillati</taxon>
        <taxon>Actinomycetota</taxon>
        <taxon>Actinomycetes</taxon>
        <taxon>Streptosporangiales</taxon>
        <taxon>Streptosporangiaceae</taxon>
        <taxon>Streptosporangium</taxon>
    </lineage>
</organism>
<dbReference type="Proteomes" id="UP001225356">
    <property type="component" value="Unassembled WGS sequence"/>
</dbReference>
<sequence length="54" mass="5652">MPVAARDQEVGTATAYQVAPLSQRRVRSYANQLTGGRVIQAITGENTVPAPAGI</sequence>
<protein>
    <submittedName>
        <fullName evidence="1">Uncharacterized protein</fullName>
    </submittedName>
</protein>
<name>A0ABT9Q3Q9_9ACTN</name>
<accession>A0ABT9Q3Q9</accession>
<keyword evidence="2" id="KW-1185">Reference proteome</keyword>
<dbReference type="EMBL" id="JAUSQU010000001">
    <property type="protein sequence ID" value="MDP9841365.1"/>
    <property type="molecule type" value="Genomic_DNA"/>
</dbReference>
<gene>
    <name evidence="1" type="ORF">J2853_000576</name>
</gene>